<evidence type="ECO:0000313" key="7">
    <source>
        <dbReference type="Proteomes" id="UP000007110"/>
    </source>
</evidence>
<dbReference type="OMA" id="RKMGFIC"/>
<reference evidence="6" key="2">
    <citation type="submission" date="2021-01" db="UniProtKB">
        <authorList>
            <consortium name="EnsemblMetazoa"/>
        </authorList>
    </citation>
    <scope>IDENTIFICATION</scope>
</reference>
<protein>
    <recommendedName>
        <fullName evidence="5">C-type lectin domain-containing protein</fullName>
    </recommendedName>
</protein>
<feature type="region of interest" description="Disordered" evidence="2">
    <location>
        <begin position="461"/>
        <end position="487"/>
    </location>
</feature>
<feature type="domain" description="C-type lectin" evidence="5">
    <location>
        <begin position="324"/>
        <end position="455"/>
    </location>
</feature>
<feature type="transmembrane region" description="Helical" evidence="3">
    <location>
        <begin position="501"/>
        <end position="525"/>
    </location>
</feature>
<keyword evidence="4" id="KW-0732">Signal</keyword>
<keyword evidence="3" id="KW-0812">Transmembrane</keyword>
<reference evidence="7" key="1">
    <citation type="submission" date="2015-02" db="EMBL/GenBank/DDBJ databases">
        <title>Genome sequencing for Strongylocentrotus purpuratus.</title>
        <authorList>
            <person name="Murali S."/>
            <person name="Liu Y."/>
            <person name="Vee V."/>
            <person name="English A."/>
            <person name="Wang M."/>
            <person name="Skinner E."/>
            <person name="Han Y."/>
            <person name="Muzny D.M."/>
            <person name="Worley K.C."/>
            <person name="Gibbs R.A."/>
        </authorList>
    </citation>
    <scope>NUCLEOTIDE SEQUENCE</scope>
</reference>
<dbReference type="CDD" id="cd00037">
    <property type="entry name" value="CLECT"/>
    <property type="match status" value="3"/>
</dbReference>
<evidence type="ECO:0000256" key="2">
    <source>
        <dbReference type="SAM" id="MobiDB-lite"/>
    </source>
</evidence>
<keyword evidence="3" id="KW-0472">Membrane</keyword>
<proteinExistence type="predicted"/>
<dbReference type="InterPro" id="IPR018378">
    <property type="entry name" value="C-type_lectin_CS"/>
</dbReference>
<feature type="chain" id="PRO_5029846439" description="C-type lectin domain-containing protein" evidence="4">
    <location>
        <begin position="18"/>
        <end position="548"/>
    </location>
</feature>
<keyword evidence="3" id="KW-1133">Transmembrane helix</keyword>
<dbReference type="InterPro" id="IPR001304">
    <property type="entry name" value="C-type_lectin-like"/>
</dbReference>
<dbReference type="InterPro" id="IPR016186">
    <property type="entry name" value="C-type_lectin-like/link_sf"/>
</dbReference>
<dbReference type="Gene3D" id="3.10.100.10">
    <property type="entry name" value="Mannose-Binding Protein A, subunit A"/>
    <property type="match status" value="3"/>
</dbReference>
<dbReference type="InParanoid" id="A0A7M7REM1"/>
<feature type="compositionally biased region" description="Polar residues" evidence="2">
    <location>
        <begin position="462"/>
        <end position="474"/>
    </location>
</feature>
<feature type="domain" description="C-type lectin" evidence="5">
    <location>
        <begin position="34"/>
        <end position="161"/>
    </location>
</feature>
<feature type="domain" description="C-type lectin" evidence="5">
    <location>
        <begin position="186"/>
        <end position="300"/>
    </location>
</feature>
<dbReference type="Proteomes" id="UP000007110">
    <property type="component" value="Unassembled WGS sequence"/>
</dbReference>
<evidence type="ECO:0000256" key="4">
    <source>
        <dbReference type="SAM" id="SignalP"/>
    </source>
</evidence>
<dbReference type="AlphaFoldDB" id="A0A7M7REM1"/>
<dbReference type="FunFam" id="3.10.100.10:FF:000158">
    <property type="entry name" value="Uncharacterized protein"/>
    <property type="match status" value="2"/>
</dbReference>
<dbReference type="OrthoDB" id="441660at2759"/>
<evidence type="ECO:0000256" key="1">
    <source>
        <dbReference type="ARBA" id="ARBA00023157"/>
    </source>
</evidence>
<dbReference type="FunFam" id="3.10.100.10:FF:000235">
    <property type="entry name" value="Uncharacterized protein"/>
    <property type="match status" value="1"/>
</dbReference>
<dbReference type="SUPFAM" id="SSF56436">
    <property type="entry name" value="C-type lectin-like"/>
    <property type="match status" value="3"/>
</dbReference>
<dbReference type="Pfam" id="PF00059">
    <property type="entry name" value="Lectin_C"/>
    <property type="match status" value="3"/>
</dbReference>
<accession>A0A7M7REM1</accession>
<dbReference type="PANTHER" id="PTHR22803">
    <property type="entry name" value="MANNOSE, PHOSPHOLIPASE, LECTIN RECEPTOR RELATED"/>
    <property type="match status" value="1"/>
</dbReference>
<evidence type="ECO:0000313" key="6">
    <source>
        <dbReference type="EnsemblMetazoa" id="XP_790560"/>
    </source>
</evidence>
<dbReference type="KEGG" id="spu:585647"/>
<evidence type="ECO:0000256" key="3">
    <source>
        <dbReference type="SAM" id="Phobius"/>
    </source>
</evidence>
<keyword evidence="7" id="KW-1185">Reference proteome</keyword>
<dbReference type="PROSITE" id="PS00615">
    <property type="entry name" value="C_TYPE_LECTIN_1"/>
    <property type="match status" value="1"/>
</dbReference>
<evidence type="ECO:0000259" key="5">
    <source>
        <dbReference type="PROSITE" id="PS50041"/>
    </source>
</evidence>
<dbReference type="RefSeq" id="XP_790560.4">
    <property type="nucleotide sequence ID" value="XM_785467.4"/>
</dbReference>
<feature type="compositionally biased region" description="Low complexity" evidence="2">
    <location>
        <begin position="475"/>
        <end position="487"/>
    </location>
</feature>
<dbReference type="InterPro" id="IPR016187">
    <property type="entry name" value="CTDL_fold"/>
</dbReference>
<dbReference type="PROSITE" id="PS50041">
    <property type="entry name" value="C_TYPE_LECTIN_2"/>
    <property type="match status" value="3"/>
</dbReference>
<dbReference type="InterPro" id="IPR050111">
    <property type="entry name" value="C-type_lectin/snaclec_domain"/>
</dbReference>
<dbReference type="GO" id="GO:0038023">
    <property type="term" value="F:signaling receptor activity"/>
    <property type="evidence" value="ECO:0000318"/>
    <property type="project" value="GO_Central"/>
</dbReference>
<dbReference type="SMART" id="SM00034">
    <property type="entry name" value="CLECT"/>
    <property type="match status" value="3"/>
</dbReference>
<keyword evidence="1" id="KW-1015">Disulfide bond</keyword>
<name>A0A7M7REM1_STRPU</name>
<dbReference type="EnsemblMetazoa" id="XM_785467">
    <property type="protein sequence ID" value="XP_790560"/>
    <property type="gene ID" value="LOC585647"/>
</dbReference>
<dbReference type="GeneID" id="585647"/>
<organism evidence="6 7">
    <name type="scientific">Strongylocentrotus purpuratus</name>
    <name type="common">Purple sea urchin</name>
    <dbReference type="NCBI Taxonomy" id="7668"/>
    <lineage>
        <taxon>Eukaryota</taxon>
        <taxon>Metazoa</taxon>
        <taxon>Echinodermata</taxon>
        <taxon>Eleutherozoa</taxon>
        <taxon>Echinozoa</taxon>
        <taxon>Echinoidea</taxon>
        <taxon>Euechinoidea</taxon>
        <taxon>Echinacea</taxon>
        <taxon>Camarodonta</taxon>
        <taxon>Echinidea</taxon>
        <taxon>Strongylocentrotidae</taxon>
        <taxon>Strongylocentrotus</taxon>
    </lineage>
</organism>
<sequence length="548" mass="59694">MIRMLLVAAVIVNSVYSANDTDGGGACAPPWVQFEDQCYTEPAYTPANFKTWSDAKDDCRNIGGDLAIVNSPHAQAFLTAAMEYEQQDVWIGLSNGQSNPNFTWTDGSSLNYTNWGREQPDGYPESTGTNPPACVVMMSIKTEAGKWNDQNCVRELPYYCQKPVDPSLTPPPSGGISLCRPDYITYFQGCFKYVSDDLNYDEAEAACAKDNTHLATIVDAYDEAFIETLMYENGHDSAWIGLRKNPEDTVYEWNDGWPVYYTTWGAGEPSGGEGEGCVEATTLGHWDDTVCTKGQPYICKYTDTSMPVPGPTSDGYCENGWIEYGSHCYLFVTHIDEVTRTWSGASVDCDTKDATLLTVHNEDENDFILRQLSKRSAAGDLTGPHVEAEGDLWLGVTRNDEGGFEYLDGEPVNYVNWGTGEPHDGQSTDCVVMQSDIVGHWATSQCGVVMKYGCKKAKLPVTPSQPKTEGTKQPTTSTLTTPSMSTTNIPGNPSVGLSAGAIAGIVIAFVVVAGSLASVVVWFIMTKRKSVPHSQFNDEAIDISGSKP</sequence>
<feature type="signal peptide" evidence="4">
    <location>
        <begin position="1"/>
        <end position="17"/>
    </location>
</feature>